<dbReference type="PANTHER" id="PTHR30346:SF28">
    <property type="entry name" value="HTH-TYPE TRANSCRIPTIONAL REGULATOR CYNR"/>
    <property type="match status" value="1"/>
</dbReference>
<dbReference type="SUPFAM" id="SSF53850">
    <property type="entry name" value="Periplasmic binding protein-like II"/>
    <property type="match status" value="1"/>
</dbReference>
<dbReference type="RefSeq" id="WP_195871184.1">
    <property type="nucleotide sequence ID" value="NZ_JADOET010000006.1"/>
</dbReference>
<evidence type="ECO:0000256" key="4">
    <source>
        <dbReference type="ARBA" id="ARBA00023163"/>
    </source>
</evidence>
<evidence type="ECO:0000256" key="3">
    <source>
        <dbReference type="ARBA" id="ARBA00023125"/>
    </source>
</evidence>
<organism evidence="6 7">
    <name type="scientific">Winogradskyella marina</name>
    <dbReference type="NCBI Taxonomy" id="2785530"/>
    <lineage>
        <taxon>Bacteria</taxon>
        <taxon>Pseudomonadati</taxon>
        <taxon>Bacteroidota</taxon>
        <taxon>Flavobacteriia</taxon>
        <taxon>Flavobacteriales</taxon>
        <taxon>Flavobacteriaceae</taxon>
        <taxon>Winogradskyella</taxon>
    </lineage>
</organism>
<dbReference type="PRINTS" id="PR00039">
    <property type="entry name" value="HTHLYSR"/>
</dbReference>
<comment type="caution">
    <text evidence="6">The sequence shown here is derived from an EMBL/GenBank/DDBJ whole genome shotgun (WGS) entry which is preliminary data.</text>
</comment>
<protein>
    <submittedName>
        <fullName evidence="6">LysR family transcriptional regulator</fullName>
    </submittedName>
</protein>
<dbReference type="Proteomes" id="UP000611215">
    <property type="component" value="Unassembled WGS sequence"/>
</dbReference>
<dbReference type="InterPro" id="IPR036390">
    <property type="entry name" value="WH_DNA-bd_sf"/>
</dbReference>
<dbReference type="EMBL" id="JADOET010000006">
    <property type="protein sequence ID" value="MBF8149907.1"/>
    <property type="molecule type" value="Genomic_DNA"/>
</dbReference>
<dbReference type="SUPFAM" id="SSF46785">
    <property type="entry name" value="Winged helix' DNA-binding domain"/>
    <property type="match status" value="1"/>
</dbReference>
<dbReference type="Gene3D" id="1.10.10.10">
    <property type="entry name" value="Winged helix-like DNA-binding domain superfamily/Winged helix DNA-binding domain"/>
    <property type="match status" value="1"/>
</dbReference>
<evidence type="ECO:0000313" key="7">
    <source>
        <dbReference type="Proteomes" id="UP000611215"/>
    </source>
</evidence>
<accession>A0ABS0EK18</accession>
<keyword evidence="4" id="KW-0804">Transcription</keyword>
<evidence type="ECO:0000256" key="2">
    <source>
        <dbReference type="ARBA" id="ARBA00023015"/>
    </source>
</evidence>
<evidence type="ECO:0000256" key="1">
    <source>
        <dbReference type="ARBA" id="ARBA00009437"/>
    </source>
</evidence>
<dbReference type="PROSITE" id="PS50931">
    <property type="entry name" value="HTH_LYSR"/>
    <property type="match status" value="1"/>
</dbReference>
<keyword evidence="2" id="KW-0805">Transcription regulation</keyword>
<dbReference type="InterPro" id="IPR036388">
    <property type="entry name" value="WH-like_DNA-bd_sf"/>
</dbReference>
<proteinExistence type="inferred from homology"/>
<reference evidence="6 7" key="1">
    <citation type="submission" date="2020-11" db="EMBL/GenBank/DDBJ databases">
        <title>Winogradskyella marina sp. nov., isolated from marine sediment.</title>
        <authorList>
            <person name="Bo J."/>
            <person name="Wang S."/>
            <person name="Song X."/>
            <person name="Du Z."/>
        </authorList>
    </citation>
    <scope>NUCLEOTIDE SEQUENCE [LARGE SCALE GENOMIC DNA]</scope>
    <source>
        <strain evidence="6 7">F6397</strain>
    </source>
</reference>
<keyword evidence="7" id="KW-1185">Reference proteome</keyword>
<comment type="similarity">
    <text evidence="1">Belongs to the LysR transcriptional regulatory family.</text>
</comment>
<dbReference type="Pfam" id="PF00126">
    <property type="entry name" value="HTH_1"/>
    <property type="match status" value="1"/>
</dbReference>
<gene>
    <name evidence="6" type="ORF">ITJ86_08350</name>
</gene>
<sequence length="293" mass="33306">MTTTQLQNFLVLTETLNFRKASERIFIAQPALSRQIQVLEEELGFLLFDRSRKQIALTKSGIFFKTEVSKILNQLDQSIKKGVLINQGKAGEIKIGHASSAMHTVLPELLRYMETNLPDLKSSLVEGTNEMIFDKLNDNEVDFGFVPNAFIPDGLSSLSIYKENYLLILPEDHRLNTSNFKDLGDCKNEKWVLNPQPEGVGYMEEILKIIGNYGYSPKIVHRSPNTSTVLRMVSAGLGITMMGKSTLKGFSLDLKSIELSDLPYQLDMKLVWKTERENELESYLNFLKNYLKI</sequence>
<dbReference type="Gene3D" id="3.40.190.10">
    <property type="entry name" value="Periplasmic binding protein-like II"/>
    <property type="match status" value="2"/>
</dbReference>
<evidence type="ECO:0000313" key="6">
    <source>
        <dbReference type="EMBL" id="MBF8149907.1"/>
    </source>
</evidence>
<feature type="domain" description="HTH lysR-type" evidence="5">
    <location>
        <begin position="1"/>
        <end position="58"/>
    </location>
</feature>
<dbReference type="InterPro" id="IPR005119">
    <property type="entry name" value="LysR_subst-bd"/>
</dbReference>
<name>A0ABS0EK18_9FLAO</name>
<evidence type="ECO:0000259" key="5">
    <source>
        <dbReference type="PROSITE" id="PS50931"/>
    </source>
</evidence>
<dbReference type="Pfam" id="PF03466">
    <property type="entry name" value="LysR_substrate"/>
    <property type="match status" value="1"/>
</dbReference>
<dbReference type="PANTHER" id="PTHR30346">
    <property type="entry name" value="TRANSCRIPTIONAL DUAL REGULATOR HCAR-RELATED"/>
    <property type="match status" value="1"/>
</dbReference>
<keyword evidence="3" id="KW-0238">DNA-binding</keyword>
<dbReference type="InterPro" id="IPR000847">
    <property type="entry name" value="LysR_HTH_N"/>
</dbReference>